<dbReference type="GO" id="GO:0043041">
    <property type="term" value="P:amino acid activation for nonribosomal peptide biosynthetic process"/>
    <property type="evidence" value="ECO:0007669"/>
    <property type="project" value="TreeGrafter"/>
</dbReference>
<dbReference type="InterPro" id="IPR022644">
    <property type="entry name" value="De-COase2_N"/>
</dbReference>
<dbReference type="Proteomes" id="UP000008555">
    <property type="component" value="Chromosome"/>
</dbReference>
<dbReference type="InterPro" id="IPR009006">
    <property type="entry name" value="Ala_racemase/Decarboxylase_C"/>
</dbReference>
<dbReference type="SUPFAM" id="SSF51419">
    <property type="entry name" value="PLP-binding barrel"/>
    <property type="match status" value="1"/>
</dbReference>
<keyword evidence="3" id="KW-0436">Ligase</keyword>
<proteinExistence type="predicted"/>
<dbReference type="GO" id="GO:0031177">
    <property type="term" value="F:phosphopantetheine binding"/>
    <property type="evidence" value="ECO:0007669"/>
    <property type="project" value="TreeGrafter"/>
</dbReference>
<gene>
    <name evidence="3" type="ordered locus">CBUD_1016</name>
</gene>
<feature type="domain" description="Orn/DAP/Arg decarboxylase 2 N-terminal" evidence="2">
    <location>
        <begin position="31"/>
        <end position="233"/>
    </location>
</feature>
<protein>
    <submittedName>
        <fullName evidence="3">Non-ribosomal peptide synthetase module-containing protein</fullName>
        <ecNumber evidence="3">6.3.2.-</ecNumber>
    </submittedName>
</protein>
<evidence type="ECO:0000259" key="2">
    <source>
        <dbReference type="Pfam" id="PF02784"/>
    </source>
</evidence>
<dbReference type="EC" id="6.3.2.-" evidence="3"/>
<dbReference type="GO" id="GO:0016874">
    <property type="term" value="F:ligase activity"/>
    <property type="evidence" value="ECO:0007669"/>
    <property type="project" value="UniProtKB-KW"/>
</dbReference>
<dbReference type="GO" id="GO:0044550">
    <property type="term" value="P:secondary metabolite biosynthetic process"/>
    <property type="evidence" value="ECO:0007669"/>
    <property type="project" value="TreeGrafter"/>
</dbReference>
<evidence type="ECO:0000313" key="3">
    <source>
        <dbReference type="EMBL" id="ABS77754.1"/>
    </source>
</evidence>
<name>A9KG50_COXBN</name>
<dbReference type="Gene3D" id="2.30.38.10">
    <property type="entry name" value="Luciferase, Domain 3"/>
    <property type="match status" value="1"/>
</dbReference>
<evidence type="ECO:0000256" key="1">
    <source>
        <dbReference type="ARBA" id="ARBA00001933"/>
    </source>
</evidence>
<comment type="cofactor">
    <cofactor evidence="1">
        <name>pyridoxal 5'-phosphate</name>
        <dbReference type="ChEBI" id="CHEBI:597326"/>
    </cofactor>
</comment>
<dbReference type="AlphaFoldDB" id="A9KG50"/>
<organism evidence="3 4">
    <name type="scientific">Coxiella burnetii (strain Dugway 5J108-111)</name>
    <dbReference type="NCBI Taxonomy" id="434922"/>
    <lineage>
        <taxon>Bacteria</taxon>
        <taxon>Pseudomonadati</taxon>
        <taxon>Pseudomonadota</taxon>
        <taxon>Gammaproteobacteria</taxon>
        <taxon>Legionellales</taxon>
        <taxon>Coxiellaceae</taxon>
        <taxon>Coxiella</taxon>
    </lineage>
</organism>
<reference evidence="3 4" key="1">
    <citation type="journal article" date="2009" name="Infect. Immun.">
        <title>Comparative genomics reveal extensive transposon-mediated genomic plasticity and diversity among potential effector proteins within the genus Coxiella.</title>
        <authorList>
            <person name="Beare P.A."/>
            <person name="Unsworth N."/>
            <person name="Andoh M."/>
            <person name="Voth D.E."/>
            <person name="Omsland A."/>
            <person name="Gilk S.D."/>
            <person name="Williams K.P."/>
            <person name="Sobral B.W."/>
            <person name="Kupko J.J.III."/>
            <person name="Porcella S.F."/>
            <person name="Samuel J.E."/>
            <person name="Heinzen R.A."/>
        </authorList>
    </citation>
    <scope>NUCLEOTIDE SEQUENCE [LARGE SCALE GENOMIC DNA]</scope>
    <source>
        <strain evidence="3 4">Dugway 5J108-111</strain>
    </source>
</reference>
<accession>A9KG50</accession>
<evidence type="ECO:0000313" key="4">
    <source>
        <dbReference type="Proteomes" id="UP000008555"/>
    </source>
</evidence>
<dbReference type="InterPro" id="IPR045851">
    <property type="entry name" value="AMP-bd_C_sf"/>
</dbReference>
<dbReference type="Gene3D" id="3.20.20.10">
    <property type="entry name" value="Alanine racemase"/>
    <property type="match status" value="1"/>
</dbReference>
<dbReference type="EMBL" id="CP000733">
    <property type="protein sequence ID" value="ABS77754.1"/>
    <property type="molecule type" value="Genomic_DNA"/>
</dbReference>
<dbReference type="Gene3D" id="3.30.300.30">
    <property type="match status" value="1"/>
</dbReference>
<dbReference type="Gene3D" id="2.40.37.10">
    <property type="entry name" value="Lyase, Ornithine Decarboxylase, Chain A, domain 1"/>
    <property type="match status" value="1"/>
</dbReference>
<dbReference type="GO" id="GO:0005737">
    <property type="term" value="C:cytoplasm"/>
    <property type="evidence" value="ECO:0007669"/>
    <property type="project" value="TreeGrafter"/>
</dbReference>
<dbReference type="SUPFAM" id="SSF56801">
    <property type="entry name" value="Acetyl-CoA synthetase-like"/>
    <property type="match status" value="1"/>
</dbReference>
<dbReference type="PANTHER" id="PTHR45527">
    <property type="entry name" value="NONRIBOSOMAL PEPTIDE SYNTHETASE"/>
    <property type="match status" value="1"/>
</dbReference>
<dbReference type="RefSeq" id="WP_011996875.1">
    <property type="nucleotide sequence ID" value="NC_009727.1"/>
</dbReference>
<dbReference type="KEGG" id="cbd:CBUD_1016"/>
<dbReference type="HOGENOM" id="CLU_545977_0_0_6"/>
<sequence>MIKTVWDNKNSIVKAADQFGTPFYGYDSTVLEKTFNSLREALPKSVDIFYSIKANPNIAICSELRRLGACAELCSYYEILAAIKAGFNPSNIIFVGPAKSDKEIQKCLELGVYAIVCESIEEFKRISNLANRAGKKARVALRINPSHVSKSALLKMGGKPSQFGMDEEIVFSNKNFFLKMPNINLVGIHVYNGTRILKAETIVENTTYILNLARTFQKEWHQSFEMVDIGGWVITHWSSVPSIIQLLNQLKKLKKENFPSVSYSIFCGEALTLDTVRRWKLAAPNTTVDNLYGPTEATVAITGYLWNENDHNDLVPIGWPFAGQGFYLLDERGQEIKEGEVGEIYLYGRQVATEYWNNPELTQSYFTHFKGKRVYKTGDLALFDPKKGLIFKGRKDDQLKLNGYRIEKIEIENRIKAILKTQALAIVALKETVTEQVTCLICFFAEINYSDETAKNLCRKLLPHPMIPSKFIKLQQLPYTKNGKIDYQALSQNLKVDKI</sequence>
<dbReference type="Pfam" id="PF02784">
    <property type="entry name" value="Orn_Arg_deC_N"/>
    <property type="match status" value="1"/>
</dbReference>
<dbReference type="PANTHER" id="PTHR45527:SF1">
    <property type="entry name" value="FATTY ACID SYNTHASE"/>
    <property type="match status" value="1"/>
</dbReference>
<dbReference type="InterPro" id="IPR029066">
    <property type="entry name" value="PLP-binding_barrel"/>
</dbReference>